<dbReference type="STRING" id="46223.SAMN05421852_10419"/>
<evidence type="ECO:0000259" key="7">
    <source>
        <dbReference type="PROSITE" id="PS50850"/>
    </source>
</evidence>
<dbReference type="PANTHER" id="PTHR23501:SF191">
    <property type="entry name" value="VACUOLAR BASIC AMINO ACID TRANSPORTER 4"/>
    <property type="match status" value="1"/>
</dbReference>
<keyword evidence="9" id="KW-1185">Reference proteome</keyword>
<evidence type="ECO:0000256" key="2">
    <source>
        <dbReference type="ARBA" id="ARBA00022448"/>
    </source>
</evidence>
<dbReference type="GO" id="GO:0005886">
    <property type="term" value="C:plasma membrane"/>
    <property type="evidence" value="ECO:0007669"/>
    <property type="project" value="UniProtKB-SubCell"/>
</dbReference>
<feature type="transmembrane region" description="Helical" evidence="6">
    <location>
        <begin position="263"/>
        <end position="287"/>
    </location>
</feature>
<proteinExistence type="predicted"/>
<feature type="transmembrane region" description="Helical" evidence="6">
    <location>
        <begin position="324"/>
        <end position="342"/>
    </location>
</feature>
<evidence type="ECO:0000313" key="8">
    <source>
        <dbReference type="EMBL" id="SFJ04998.1"/>
    </source>
</evidence>
<feature type="transmembrane region" description="Helical" evidence="6">
    <location>
        <begin position="73"/>
        <end position="98"/>
    </location>
</feature>
<feature type="transmembrane region" description="Helical" evidence="6">
    <location>
        <begin position="133"/>
        <end position="155"/>
    </location>
</feature>
<keyword evidence="2" id="KW-0813">Transport</keyword>
<evidence type="ECO:0000313" key="9">
    <source>
        <dbReference type="Proteomes" id="UP000199545"/>
    </source>
</evidence>
<sequence>MASGKKVPIMTSTITIYLSVLDMVVLIPALNWIMQEFQLSIRWGVWAVALYLICFAVALPIMERWAHFAGRRYEIGFALLFFAIGSFLAGISTGWLMFLCGRGLQAFGASGMVPFIAQRVKRLFQSTSKKERLIIWLGSALLIFSPVFSTIWVEIVGWRSLFMLNLLLAFFLFFLLNKWLPVQNVGTRTGFSLGILVFGLMILLMMVAMTRILLPWEWRAWTHPTVLPLLIVSFGLIVILFMVERQKRYPFFEPHLFGKPYLWLLYLLVAMTGFSWAMLALLPWWFIHLFKQHSLLYGVILSLILVSSFFTLWLIQRYLSKKSFPVISGWGFFCSALAYLFLFWVEDIWVIVFLFILFGFGVGFTIHAPVHRTLFRLIEPERWRSGLIVLGMFRAAGGSLGLVVMAQLLNIWEPDLVYWYTPDAQGKIIDAAFDYMFTLAAESSMVGVFFSLLLHWKEKQKKSQ</sequence>
<dbReference type="PROSITE" id="PS50850">
    <property type="entry name" value="MFS"/>
    <property type="match status" value="1"/>
</dbReference>
<reference evidence="8 9" key="1">
    <citation type="submission" date="2016-10" db="EMBL/GenBank/DDBJ databases">
        <authorList>
            <person name="de Groot N.N."/>
        </authorList>
    </citation>
    <scope>NUCLEOTIDE SEQUENCE [LARGE SCALE GENOMIC DNA]</scope>
    <source>
        <strain evidence="8 9">DSM 44778</strain>
    </source>
</reference>
<feature type="transmembrane region" description="Helical" evidence="6">
    <location>
        <begin position="226"/>
        <end position="243"/>
    </location>
</feature>
<feature type="domain" description="Major facilitator superfamily (MFS) profile" evidence="7">
    <location>
        <begin position="8"/>
        <end position="459"/>
    </location>
</feature>
<dbReference type="Gene3D" id="1.20.1250.20">
    <property type="entry name" value="MFS general substrate transporter like domains"/>
    <property type="match status" value="1"/>
</dbReference>
<dbReference type="Proteomes" id="UP000199545">
    <property type="component" value="Unassembled WGS sequence"/>
</dbReference>
<protein>
    <submittedName>
        <fullName evidence="8">Predicted arabinose efflux permease, MFS family</fullName>
    </submittedName>
</protein>
<dbReference type="Pfam" id="PF07690">
    <property type="entry name" value="MFS_1"/>
    <property type="match status" value="1"/>
</dbReference>
<dbReference type="RefSeq" id="WP_093228745.1">
    <property type="nucleotide sequence ID" value="NZ_FORR01000004.1"/>
</dbReference>
<evidence type="ECO:0000256" key="6">
    <source>
        <dbReference type="SAM" id="Phobius"/>
    </source>
</evidence>
<keyword evidence="3 6" id="KW-0812">Transmembrane</keyword>
<feature type="transmembrane region" description="Helical" evidence="6">
    <location>
        <begin position="387"/>
        <end position="412"/>
    </location>
</feature>
<evidence type="ECO:0000256" key="1">
    <source>
        <dbReference type="ARBA" id="ARBA00004651"/>
    </source>
</evidence>
<evidence type="ECO:0000256" key="3">
    <source>
        <dbReference type="ARBA" id="ARBA00022692"/>
    </source>
</evidence>
<dbReference type="GO" id="GO:0022857">
    <property type="term" value="F:transmembrane transporter activity"/>
    <property type="evidence" value="ECO:0007669"/>
    <property type="project" value="InterPro"/>
</dbReference>
<dbReference type="PANTHER" id="PTHR23501">
    <property type="entry name" value="MAJOR FACILITATOR SUPERFAMILY"/>
    <property type="match status" value="1"/>
</dbReference>
<feature type="transmembrane region" description="Helical" evidence="6">
    <location>
        <begin position="348"/>
        <end position="366"/>
    </location>
</feature>
<dbReference type="EMBL" id="FORR01000004">
    <property type="protein sequence ID" value="SFJ04998.1"/>
    <property type="molecule type" value="Genomic_DNA"/>
</dbReference>
<feature type="transmembrane region" description="Helical" evidence="6">
    <location>
        <begin position="432"/>
        <end position="454"/>
    </location>
</feature>
<dbReference type="OrthoDB" id="102502at2"/>
<feature type="transmembrane region" description="Helical" evidence="6">
    <location>
        <begin position="293"/>
        <end position="315"/>
    </location>
</feature>
<dbReference type="AlphaFoldDB" id="A0A1I3N6U8"/>
<accession>A0A1I3N6U8</accession>
<feature type="transmembrane region" description="Helical" evidence="6">
    <location>
        <begin position="40"/>
        <end position="61"/>
    </location>
</feature>
<evidence type="ECO:0000256" key="5">
    <source>
        <dbReference type="ARBA" id="ARBA00023136"/>
    </source>
</evidence>
<feature type="transmembrane region" description="Helical" evidence="6">
    <location>
        <begin position="12"/>
        <end position="34"/>
    </location>
</feature>
<dbReference type="InterPro" id="IPR011701">
    <property type="entry name" value="MFS"/>
</dbReference>
<dbReference type="InterPro" id="IPR020846">
    <property type="entry name" value="MFS_dom"/>
</dbReference>
<feature type="transmembrane region" description="Helical" evidence="6">
    <location>
        <begin position="192"/>
        <end position="214"/>
    </location>
</feature>
<dbReference type="InterPro" id="IPR036259">
    <property type="entry name" value="MFS_trans_sf"/>
</dbReference>
<comment type="subcellular location">
    <subcellularLocation>
        <location evidence="1">Cell membrane</location>
        <topology evidence="1">Multi-pass membrane protein</topology>
    </subcellularLocation>
</comment>
<dbReference type="Gene3D" id="1.20.1720.10">
    <property type="entry name" value="Multidrug resistance protein D"/>
    <property type="match status" value="1"/>
</dbReference>
<gene>
    <name evidence="8" type="ORF">SAMN05421852_10419</name>
</gene>
<organism evidence="8 9">
    <name type="scientific">Thermoflavimicrobium dichotomicum</name>
    <dbReference type="NCBI Taxonomy" id="46223"/>
    <lineage>
        <taxon>Bacteria</taxon>
        <taxon>Bacillati</taxon>
        <taxon>Bacillota</taxon>
        <taxon>Bacilli</taxon>
        <taxon>Bacillales</taxon>
        <taxon>Thermoactinomycetaceae</taxon>
        <taxon>Thermoflavimicrobium</taxon>
    </lineage>
</organism>
<feature type="transmembrane region" description="Helical" evidence="6">
    <location>
        <begin position="161"/>
        <end position="180"/>
    </location>
</feature>
<dbReference type="SUPFAM" id="SSF103473">
    <property type="entry name" value="MFS general substrate transporter"/>
    <property type="match status" value="1"/>
</dbReference>
<keyword evidence="5 6" id="KW-0472">Membrane</keyword>
<evidence type="ECO:0000256" key="4">
    <source>
        <dbReference type="ARBA" id="ARBA00022989"/>
    </source>
</evidence>
<keyword evidence="4 6" id="KW-1133">Transmembrane helix</keyword>
<name>A0A1I3N6U8_9BACL</name>